<evidence type="ECO:0000313" key="1">
    <source>
        <dbReference type="EMBL" id="CDW47653.1"/>
    </source>
</evidence>
<name>A0A0K2VAS1_LEPSM</name>
<proteinExistence type="predicted"/>
<dbReference type="EMBL" id="HACA01030292">
    <property type="protein sequence ID" value="CDW47653.1"/>
    <property type="molecule type" value="Transcribed_RNA"/>
</dbReference>
<organism evidence="1">
    <name type="scientific">Lepeophtheirus salmonis</name>
    <name type="common">Salmon louse</name>
    <name type="synonym">Caligus salmonis</name>
    <dbReference type="NCBI Taxonomy" id="72036"/>
    <lineage>
        <taxon>Eukaryota</taxon>
        <taxon>Metazoa</taxon>
        <taxon>Ecdysozoa</taxon>
        <taxon>Arthropoda</taxon>
        <taxon>Crustacea</taxon>
        <taxon>Multicrustacea</taxon>
        <taxon>Hexanauplia</taxon>
        <taxon>Copepoda</taxon>
        <taxon>Siphonostomatoida</taxon>
        <taxon>Caligidae</taxon>
        <taxon>Lepeophtheirus</taxon>
    </lineage>
</organism>
<protein>
    <submittedName>
        <fullName evidence="1">Uncharacterized protein</fullName>
    </submittedName>
</protein>
<sequence length="69" mass="7383">MTLCKTRVTCGKTVIGRKSPMSVGSSFFGTKEVFPQRSSGGNSPKSNTLLYSLVITGMSRDLNMPPSIP</sequence>
<reference evidence="1" key="1">
    <citation type="submission" date="2014-05" db="EMBL/GenBank/DDBJ databases">
        <authorList>
            <person name="Chronopoulou M."/>
        </authorList>
    </citation>
    <scope>NUCLEOTIDE SEQUENCE</scope>
    <source>
        <tissue evidence="1">Whole organism</tissue>
    </source>
</reference>
<dbReference type="AlphaFoldDB" id="A0A0K2VAS1"/>
<accession>A0A0K2VAS1</accession>